<evidence type="ECO:0000256" key="1">
    <source>
        <dbReference type="ARBA" id="ARBA00004651"/>
    </source>
</evidence>
<name>A0A0V9UF56_9NOCA</name>
<dbReference type="Proteomes" id="UP000053060">
    <property type="component" value="Unassembled WGS sequence"/>
</dbReference>
<proteinExistence type="predicted"/>
<evidence type="ECO:0000259" key="7">
    <source>
        <dbReference type="Pfam" id="PF09851"/>
    </source>
</evidence>
<dbReference type="Pfam" id="PF13396">
    <property type="entry name" value="PLDc_N"/>
    <property type="match status" value="1"/>
</dbReference>
<dbReference type="GO" id="GO:0005886">
    <property type="term" value="C:plasma membrane"/>
    <property type="evidence" value="ECO:0007669"/>
    <property type="project" value="UniProtKB-SubCell"/>
</dbReference>
<keyword evidence="5 6" id="KW-0472">Membrane</keyword>
<accession>A0A0V9UF56</accession>
<reference evidence="10" key="1">
    <citation type="submission" date="2015-01" db="EMBL/GenBank/DDBJ databases">
        <title>Draft genome sequence of Rhodococcus pyridinivorans strain KG-16, a hydrocarbon-degrading bacterium.</title>
        <authorList>
            <person name="Aggarwal R.K."/>
            <person name="Dawar C."/>
        </authorList>
    </citation>
    <scope>NUCLEOTIDE SEQUENCE [LARGE SCALE GENOMIC DNA]</scope>
    <source>
        <strain evidence="10">KG-16</strain>
    </source>
</reference>
<comment type="subcellular location">
    <subcellularLocation>
        <location evidence="1">Cell membrane</location>
        <topology evidence="1">Multi-pass membrane protein</topology>
    </subcellularLocation>
</comment>
<dbReference type="RefSeq" id="WP_060653874.1">
    <property type="nucleotide sequence ID" value="NZ_AZXY01000013.1"/>
</dbReference>
<evidence type="ECO:0000313" key="9">
    <source>
        <dbReference type="EMBL" id="KSZ56665.1"/>
    </source>
</evidence>
<gene>
    <name evidence="9" type="ORF">Z045_21625</name>
</gene>
<dbReference type="Pfam" id="PF09851">
    <property type="entry name" value="SHOCT"/>
    <property type="match status" value="1"/>
</dbReference>
<evidence type="ECO:0000256" key="5">
    <source>
        <dbReference type="ARBA" id="ARBA00023136"/>
    </source>
</evidence>
<feature type="transmembrane region" description="Helical" evidence="6">
    <location>
        <begin position="39"/>
        <end position="62"/>
    </location>
</feature>
<evidence type="ECO:0000259" key="8">
    <source>
        <dbReference type="Pfam" id="PF13396"/>
    </source>
</evidence>
<dbReference type="GeneID" id="86864139"/>
<evidence type="ECO:0000256" key="6">
    <source>
        <dbReference type="SAM" id="Phobius"/>
    </source>
</evidence>
<evidence type="ECO:0000256" key="2">
    <source>
        <dbReference type="ARBA" id="ARBA00022475"/>
    </source>
</evidence>
<reference evidence="9 10" key="2">
    <citation type="journal article" date="2016" name="Genome Announc.">
        <title>Draft Genome Sequence of a Versatile Hydrocarbon-Degrading Bacterium, Rhodococcus pyridinivorans Strain KG-16, Collected from Oil Fields in India.</title>
        <authorList>
            <person name="Aggarwal R.K."/>
            <person name="Dawar C."/>
            <person name="Phanindranath R."/>
            <person name="Mutnuri L."/>
            <person name="Dayal A.M."/>
        </authorList>
    </citation>
    <scope>NUCLEOTIDE SEQUENCE [LARGE SCALE GENOMIC DNA]</scope>
    <source>
        <strain evidence="9 10">KG-16</strain>
    </source>
</reference>
<dbReference type="InterPro" id="IPR018649">
    <property type="entry name" value="SHOCT"/>
</dbReference>
<sequence>MEFMDIIWYIVVCFAFIAYLIMLWMIIGDLFRNREQSGWVKAIWIVFLFVFPWLTGLIYLIVHGTGMAERSAKEAAQYKAVQDDYIRSVAGKSPAEHIADAKKLLDEGVIDQAEFDALKAKALA</sequence>
<organism evidence="9 10">
    <name type="scientific">Rhodococcus pyridinivorans KG-16</name>
    <dbReference type="NCBI Taxonomy" id="1441730"/>
    <lineage>
        <taxon>Bacteria</taxon>
        <taxon>Bacillati</taxon>
        <taxon>Actinomycetota</taxon>
        <taxon>Actinomycetes</taxon>
        <taxon>Mycobacteriales</taxon>
        <taxon>Nocardiaceae</taxon>
        <taxon>Rhodococcus</taxon>
    </lineage>
</organism>
<keyword evidence="3 6" id="KW-0812">Transmembrane</keyword>
<protein>
    <submittedName>
        <fullName evidence="9">Membrane protein</fullName>
    </submittedName>
</protein>
<dbReference type="PATRIC" id="fig|1441730.3.peg.4528"/>
<keyword evidence="4 6" id="KW-1133">Transmembrane helix</keyword>
<dbReference type="AlphaFoldDB" id="A0A0V9UF56"/>
<feature type="transmembrane region" description="Helical" evidence="6">
    <location>
        <begin position="6"/>
        <end position="27"/>
    </location>
</feature>
<evidence type="ECO:0000256" key="4">
    <source>
        <dbReference type="ARBA" id="ARBA00022989"/>
    </source>
</evidence>
<evidence type="ECO:0000313" key="10">
    <source>
        <dbReference type="Proteomes" id="UP000053060"/>
    </source>
</evidence>
<keyword evidence="2" id="KW-1003">Cell membrane</keyword>
<comment type="caution">
    <text evidence="9">The sequence shown here is derived from an EMBL/GenBank/DDBJ whole genome shotgun (WGS) entry which is preliminary data.</text>
</comment>
<feature type="domain" description="Cardiolipin synthase N-terminal" evidence="8">
    <location>
        <begin position="19"/>
        <end position="62"/>
    </location>
</feature>
<feature type="domain" description="SHOCT" evidence="7">
    <location>
        <begin position="98"/>
        <end position="123"/>
    </location>
</feature>
<evidence type="ECO:0000256" key="3">
    <source>
        <dbReference type="ARBA" id="ARBA00022692"/>
    </source>
</evidence>
<dbReference type="InterPro" id="IPR027379">
    <property type="entry name" value="CLS_N"/>
</dbReference>
<dbReference type="EMBL" id="AZXY01000013">
    <property type="protein sequence ID" value="KSZ56665.1"/>
    <property type="molecule type" value="Genomic_DNA"/>
</dbReference>